<dbReference type="SUPFAM" id="SSF46785">
    <property type="entry name" value="Winged helix' DNA-binding domain"/>
    <property type="match status" value="1"/>
</dbReference>
<dbReference type="PROSITE" id="PS51197">
    <property type="entry name" value="HTH_RRF2_2"/>
    <property type="match status" value="1"/>
</dbReference>
<evidence type="ECO:0000256" key="1">
    <source>
        <dbReference type="SAM" id="MobiDB-lite"/>
    </source>
</evidence>
<comment type="caution">
    <text evidence="2">The sequence shown here is derived from an EMBL/GenBank/DDBJ whole genome shotgun (WGS) entry which is preliminary data.</text>
</comment>
<dbReference type="InterPro" id="IPR036390">
    <property type="entry name" value="WH_DNA-bd_sf"/>
</dbReference>
<sequence length="170" mass="18720">MAMEDKWMRLKRETEVAIAILVACAQSNECRLKTADAAKGAETTPDFAAHIVLRLVNAGLVKAKRVRNGGLELLRPAKAISLRDIICWVEDLAPAGPKGIGGRVKDRGLEQIIHGANHAVEAYLDRFSIADLVDIKRTSEMDEFRESTGIKPGRRPNRREHDVASEPQSA</sequence>
<name>A0A5C4X9I0_9HYPH</name>
<dbReference type="Proteomes" id="UP000311605">
    <property type="component" value="Unassembled WGS sequence"/>
</dbReference>
<feature type="region of interest" description="Disordered" evidence="1">
    <location>
        <begin position="143"/>
        <end position="170"/>
    </location>
</feature>
<dbReference type="Gene3D" id="1.10.10.10">
    <property type="entry name" value="Winged helix-like DNA-binding domain superfamily/Winged helix DNA-binding domain"/>
    <property type="match status" value="1"/>
</dbReference>
<evidence type="ECO:0000313" key="3">
    <source>
        <dbReference type="Proteomes" id="UP000311605"/>
    </source>
</evidence>
<dbReference type="OrthoDB" id="9802344at2"/>
<dbReference type="GO" id="GO:0005829">
    <property type="term" value="C:cytosol"/>
    <property type="evidence" value="ECO:0007669"/>
    <property type="project" value="TreeGrafter"/>
</dbReference>
<gene>
    <name evidence="2" type="ORF">FHP24_28380</name>
</gene>
<accession>A0A5C4X9I0</accession>
<dbReference type="PANTHER" id="PTHR33221:SF15">
    <property type="entry name" value="HTH-TYPE TRANSCRIPTIONAL REGULATOR YWGB-RELATED"/>
    <property type="match status" value="1"/>
</dbReference>
<dbReference type="GO" id="GO:0003700">
    <property type="term" value="F:DNA-binding transcription factor activity"/>
    <property type="evidence" value="ECO:0007669"/>
    <property type="project" value="TreeGrafter"/>
</dbReference>
<organism evidence="2 3">
    <name type="scientific">Aliirhizobium smilacinae</name>
    <dbReference type="NCBI Taxonomy" id="1395944"/>
    <lineage>
        <taxon>Bacteria</taxon>
        <taxon>Pseudomonadati</taxon>
        <taxon>Pseudomonadota</taxon>
        <taxon>Alphaproteobacteria</taxon>
        <taxon>Hyphomicrobiales</taxon>
        <taxon>Rhizobiaceae</taxon>
        <taxon>Aliirhizobium</taxon>
    </lineage>
</organism>
<dbReference type="EMBL" id="VDMN01000015">
    <property type="protein sequence ID" value="TNM59531.1"/>
    <property type="molecule type" value="Genomic_DNA"/>
</dbReference>
<dbReference type="Pfam" id="PF02082">
    <property type="entry name" value="Rrf2"/>
    <property type="match status" value="1"/>
</dbReference>
<dbReference type="PANTHER" id="PTHR33221">
    <property type="entry name" value="WINGED HELIX-TURN-HELIX TRANSCRIPTIONAL REGULATOR, RRF2 FAMILY"/>
    <property type="match status" value="1"/>
</dbReference>
<reference evidence="2 3" key="1">
    <citation type="submission" date="2019-06" db="EMBL/GenBank/DDBJ databases">
        <title>The draft genome of Rhizobium smilacinae PTYR-5.</title>
        <authorList>
            <person name="Liu L."/>
            <person name="Li L."/>
            <person name="Zhang X."/>
        </authorList>
    </citation>
    <scope>NUCLEOTIDE SEQUENCE [LARGE SCALE GENOMIC DNA]</scope>
    <source>
        <strain evidence="2 3">PTYR-5</strain>
    </source>
</reference>
<dbReference type="AlphaFoldDB" id="A0A5C4X9I0"/>
<dbReference type="InterPro" id="IPR000944">
    <property type="entry name" value="Tscrpt_reg_Rrf2"/>
</dbReference>
<dbReference type="InterPro" id="IPR036388">
    <property type="entry name" value="WH-like_DNA-bd_sf"/>
</dbReference>
<proteinExistence type="predicted"/>
<protein>
    <submittedName>
        <fullName evidence="2">Rrf2 family transcriptional regulator</fullName>
    </submittedName>
</protein>
<keyword evidence="3" id="KW-1185">Reference proteome</keyword>
<evidence type="ECO:0000313" key="2">
    <source>
        <dbReference type="EMBL" id="TNM59531.1"/>
    </source>
</evidence>